<reference evidence="1" key="1">
    <citation type="submission" date="2024-09" db="EMBL/GenBank/DDBJ databases">
        <title>Black Yeasts Isolated from many extreme environments.</title>
        <authorList>
            <person name="Coleine C."/>
            <person name="Stajich J.E."/>
            <person name="Selbmann L."/>
        </authorList>
    </citation>
    <scope>NUCLEOTIDE SEQUENCE</scope>
    <source>
        <strain evidence="1">CCFEE 5737</strain>
    </source>
</reference>
<dbReference type="Proteomes" id="UP001186974">
    <property type="component" value="Unassembled WGS sequence"/>
</dbReference>
<comment type="caution">
    <text evidence="1">The sequence shown here is derived from an EMBL/GenBank/DDBJ whole genome shotgun (WGS) entry which is preliminary data.</text>
</comment>
<gene>
    <name evidence="1" type="ORF">LTS18_002012</name>
</gene>
<accession>A0ACC3CT27</accession>
<organism evidence="1 2">
    <name type="scientific">Coniosporium uncinatum</name>
    <dbReference type="NCBI Taxonomy" id="93489"/>
    <lineage>
        <taxon>Eukaryota</taxon>
        <taxon>Fungi</taxon>
        <taxon>Dikarya</taxon>
        <taxon>Ascomycota</taxon>
        <taxon>Pezizomycotina</taxon>
        <taxon>Dothideomycetes</taxon>
        <taxon>Dothideomycetes incertae sedis</taxon>
        <taxon>Coniosporium</taxon>
    </lineage>
</organism>
<evidence type="ECO:0000313" key="1">
    <source>
        <dbReference type="EMBL" id="KAK3044164.1"/>
    </source>
</evidence>
<dbReference type="EMBL" id="JAWDJW010012337">
    <property type="protein sequence ID" value="KAK3044164.1"/>
    <property type="molecule type" value="Genomic_DNA"/>
</dbReference>
<proteinExistence type="predicted"/>
<evidence type="ECO:0000313" key="2">
    <source>
        <dbReference type="Proteomes" id="UP001186974"/>
    </source>
</evidence>
<sequence length="219" mass="23347">MLRDEELDLDGVEFDGARLGRIGLGEVGLDGVRVIELGMDGLEREGREGPKLIELKLELEIAQVLVDGVRLDDEAELDNEGDDKPVAGFDDGEGERLGDNEGVALGLEAELSAGEETYDMNTEALELALSGVKKLDDRDEGELGLGLRTNEVDGKGRGEVEGRRLALRLVEGGVLGAVLDDRPELAEESVPSPATKLNDGDGSVLEFIDGLGLGDLRLK</sequence>
<keyword evidence="2" id="KW-1185">Reference proteome</keyword>
<protein>
    <submittedName>
        <fullName evidence="1">Uncharacterized protein</fullName>
    </submittedName>
</protein>
<name>A0ACC3CT27_9PEZI</name>